<dbReference type="GO" id="GO:0004843">
    <property type="term" value="F:cysteine-type deubiquitinase activity"/>
    <property type="evidence" value="ECO:0007669"/>
    <property type="project" value="UniProtKB-EC"/>
</dbReference>
<evidence type="ECO:0000259" key="8">
    <source>
        <dbReference type="Pfam" id="PF25010"/>
    </source>
</evidence>
<keyword evidence="6" id="KW-0378">Hydrolase</keyword>
<evidence type="ECO:0000256" key="4">
    <source>
        <dbReference type="ARBA" id="ARBA00022670"/>
    </source>
</evidence>
<dbReference type="Pfam" id="PF25010">
    <property type="entry name" value="ARM_UBP24_USP9X-Y"/>
    <property type="match status" value="1"/>
</dbReference>
<evidence type="ECO:0000256" key="5">
    <source>
        <dbReference type="ARBA" id="ARBA00022786"/>
    </source>
</evidence>
<evidence type="ECO:0000256" key="7">
    <source>
        <dbReference type="ARBA" id="ARBA00022807"/>
    </source>
</evidence>
<comment type="similarity">
    <text evidence="2">Belongs to the peptidase C19 family.</text>
</comment>
<dbReference type="EC" id="3.4.19.12" evidence="3"/>
<dbReference type="GO" id="GO:0006508">
    <property type="term" value="P:proteolysis"/>
    <property type="evidence" value="ECO:0007669"/>
    <property type="project" value="UniProtKB-KW"/>
</dbReference>
<reference evidence="9 10" key="1">
    <citation type="submission" date="2024-11" db="EMBL/GenBank/DDBJ databases">
        <title>Adaptive evolution of stress response genes in parasites aligns with host niche diversity.</title>
        <authorList>
            <person name="Hahn C."/>
            <person name="Resl P."/>
        </authorList>
    </citation>
    <scope>NUCLEOTIDE SEQUENCE [LARGE SCALE GENOMIC DNA]</scope>
    <source>
        <strain evidence="9">EGGRZ-B1_66</strain>
        <tissue evidence="9">Body</tissue>
    </source>
</reference>
<dbReference type="InterPro" id="IPR016024">
    <property type="entry name" value="ARM-type_fold"/>
</dbReference>
<comment type="catalytic activity">
    <reaction evidence="1">
        <text>Thiol-dependent hydrolysis of ester, thioester, amide, peptide and isopeptide bonds formed by the C-terminal Gly of ubiquitin (a 76-residue protein attached to proteins as an intracellular targeting signal).</text>
        <dbReference type="EC" id="3.4.19.12"/>
    </reaction>
</comment>
<evidence type="ECO:0000256" key="2">
    <source>
        <dbReference type="ARBA" id="ARBA00009085"/>
    </source>
</evidence>
<evidence type="ECO:0000313" key="10">
    <source>
        <dbReference type="Proteomes" id="UP001626550"/>
    </source>
</evidence>
<sequence length="481" mass="55203">MESLAIVLDPTSSYHSLSFPDRPASIRRIISQAERVSHLTDYLPSLEDRHVPSLKTFSSPKVTPHREILCEYLNLFGRLGGIELLEERIKELSQDNTKPDYIENLAEMTTVLKPFANAAAYTNVFLKKELLKPVAQSHLEWFEKISSEATSNYFKDPETVNALIDCITKIFQSLPDCTEQVKSANMLEIRFILNSLKAPDVSFNTRMQCLTELSKILERNSDAESEFNGKAIADWMLNSDLLDSLLNENLHNPQYCEKVCQVLQFFLKQNMLSSDYLDKICSARLGKHETVVKNIFVMLTQLASAGFTSEHFDRLLKQKERLLDLLRQLAEVCTKEREPVKKVLEHLWSLASDEAAKAALEAHLRVLEISTYPVGHTVRMSWLIKLKSIIEEGLSDEHCNHSPADDWIQLFSSEGNIVDLLVRSLLNYLENVDDEMNNLDSHREQISGRLEVIKFFLKRNKEFAISAHNLQFLWDRLVCEK</sequence>
<protein>
    <recommendedName>
        <fullName evidence="3">ubiquitinyl hydrolase 1</fullName>
        <ecNumber evidence="3">3.4.19.12</ecNumber>
    </recommendedName>
</protein>
<keyword evidence="7" id="KW-0788">Thiol protease</keyword>
<name>A0ABD2QJU7_9PLAT</name>
<keyword evidence="4" id="KW-0645">Protease</keyword>
<evidence type="ECO:0000256" key="3">
    <source>
        <dbReference type="ARBA" id="ARBA00012759"/>
    </source>
</evidence>
<dbReference type="EMBL" id="JBJKFK010000103">
    <property type="protein sequence ID" value="KAL3319774.1"/>
    <property type="molecule type" value="Genomic_DNA"/>
</dbReference>
<keyword evidence="10" id="KW-1185">Reference proteome</keyword>
<dbReference type="AlphaFoldDB" id="A0ABD2QJU7"/>
<evidence type="ECO:0000256" key="6">
    <source>
        <dbReference type="ARBA" id="ARBA00022801"/>
    </source>
</evidence>
<comment type="caution">
    <text evidence="9">The sequence shown here is derived from an EMBL/GenBank/DDBJ whole genome shotgun (WGS) entry which is preliminary data.</text>
</comment>
<keyword evidence="5" id="KW-0833">Ubl conjugation pathway</keyword>
<dbReference type="SUPFAM" id="SSF48371">
    <property type="entry name" value="ARM repeat"/>
    <property type="match status" value="1"/>
</dbReference>
<proteinExistence type="inferred from homology"/>
<gene>
    <name evidence="9" type="ORF">Ciccas_001545</name>
</gene>
<organism evidence="9 10">
    <name type="scientific">Cichlidogyrus casuarinus</name>
    <dbReference type="NCBI Taxonomy" id="1844966"/>
    <lineage>
        <taxon>Eukaryota</taxon>
        <taxon>Metazoa</taxon>
        <taxon>Spiralia</taxon>
        <taxon>Lophotrochozoa</taxon>
        <taxon>Platyhelminthes</taxon>
        <taxon>Monogenea</taxon>
        <taxon>Monopisthocotylea</taxon>
        <taxon>Dactylogyridea</taxon>
        <taxon>Ancyrocephalidae</taxon>
        <taxon>Cichlidogyrus</taxon>
    </lineage>
</organism>
<dbReference type="InterPro" id="IPR056850">
    <property type="entry name" value="ARM_UBP34_24_USP9X_Y"/>
</dbReference>
<dbReference type="Proteomes" id="UP001626550">
    <property type="component" value="Unassembled WGS sequence"/>
</dbReference>
<feature type="domain" description="UBP34/UBP24/USP9X/USP9Y-like ARM repeat region" evidence="8">
    <location>
        <begin position="183"/>
        <end position="386"/>
    </location>
</feature>
<evidence type="ECO:0000256" key="1">
    <source>
        <dbReference type="ARBA" id="ARBA00000707"/>
    </source>
</evidence>
<evidence type="ECO:0000313" key="9">
    <source>
        <dbReference type="EMBL" id="KAL3319774.1"/>
    </source>
</evidence>
<accession>A0ABD2QJU7</accession>